<evidence type="ECO:0000256" key="5">
    <source>
        <dbReference type="ARBA" id="ARBA00022989"/>
    </source>
</evidence>
<evidence type="ECO:0000256" key="3">
    <source>
        <dbReference type="ARBA" id="ARBA00022475"/>
    </source>
</evidence>
<dbReference type="PANTHER" id="PTHR32322:SF18">
    <property type="entry name" value="S-ADENOSYLMETHIONINE_S-ADENOSYLHOMOCYSTEINE TRANSPORTER"/>
    <property type="match status" value="1"/>
</dbReference>
<feature type="transmembrane region" description="Helical" evidence="7">
    <location>
        <begin position="245"/>
        <end position="263"/>
    </location>
</feature>
<accession>A0ABU9VS65</accession>
<feature type="transmembrane region" description="Helical" evidence="7">
    <location>
        <begin position="73"/>
        <end position="91"/>
    </location>
</feature>
<dbReference type="InterPro" id="IPR037185">
    <property type="entry name" value="EmrE-like"/>
</dbReference>
<dbReference type="SUPFAM" id="SSF103481">
    <property type="entry name" value="Multidrug resistance efflux transporter EmrE"/>
    <property type="match status" value="2"/>
</dbReference>
<feature type="transmembrane region" description="Helical" evidence="7">
    <location>
        <begin position="34"/>
        <end position="52"/>
    </location>
</feature>
<proteinExistence type="inferred from homology"/>
<feature type="transmembrane region" description="Helical" evidence="7">
    <location>
        <begin position="213"/>
        <end position="233"/>
    </location>
</feature>
<dbReference type="PANTHER" id="PTHR32322">
    <property type="entry name" value="INNER MEMBRANE TRANSPORTER"/>
    <property type="match status" value="1"/>
</dbReference>
<comment type="caution">
    <text evidence="9">The sequence shown here is derived from an EMBL/GenBank/DDBJ whole genome shotgun (WGS) entry which is preliminary data.</text>
</comment>
<dbReference type="RefSeq" id="WP_343185301.1">
    <property type="nucleotide sequence ID" value="NZ_JBCITM010000004.1"/>
</dbReference>
<feature type="transmembrane region" description="Helical" evidence="7">
    <location>
        <begin position="179"/>
        <end position="201"/>
    </location>
</feature>
<evidence type="ECO:0000256" key="7">
    <source>
        <dbReference type="SAM" id="Phobius"/>
    </source>
</evidence>
<dbReference type="InterPro" id="IPR000620">
    <property type="entry name" value="EamA_dom"/>
</dbReference>
<protein>
    <submittedName>
        <fullName evidence="9">DMT family transporter</fullName>
    </submittedName>
</protein>
<comment type="subcellular location">
    <subcellularLocation>
        <location evidence="1">Cell membrane</location>
        <topology evidence="1">Multi-pass membrane protein</topology>
    </subcellularLocation>
</comment>
<sequence>MNQRKAWLLLILCNLFWSGNYVFGKYVVGEMSPLLLTYLRWVPATALLLVIAQKMEKPDWKKAAKSWQLLTGMAMSGIIAYNMILYTALTYTSSTNAAVVSALNPALLVLVSAVLLREKLTRIQSLGIFVSFTGVLVIITGGSLAQLIAMQINQGDVMMLGAITVWTIYSIIGKRLAQVPPITATALSALIAIVILTPFAAPQFLTLHQLPPMAILGIIYIFLFPSVGSFIFWNVALREINAGKAGIFLNLIPVFTAGINLMLGVPVTLVQITGGLLVFIGVYTTTGLLEKRLSRLSET</sequence>
<comment type="similarity">
    <text evidence="2">Belongs to the EamA transporter family.</text>
</comment>
<keyword evidence="6 7" id="KW-0472">Membrane</keyword>
<name>A0ABU9VS65_9CLOT</name>
<dbReference type="Pfam" id="PF00892">
    <property type="entry name" value="EamA"/>
    <property type="match status" value="2"/>
</dbReference>
<feature type="transmembrane region" description="Helical" evidence="7">
    <location>
        <begin position="155"/>
        <end position="172"/>
    </location>
</feature>
<evidence type="ECO:0000256" key="6">
    <source>
        <dbReference type="ARBA" id="ARBA00023136"/>
    </source>
</evidence>
<reference evidence="9 10" key="1">
    <citation type="submission" date="2024-04" db="EMBL/GenBank/DDBJ databases">
        <title>Genome sequencing and metabolic network reconstruction of aminoacids and betaine degradation by Anoxynatronum sibiricum.</title>
        <authorList>
            <person name="Detkova E.N."/>
            <person name="Boltjanskaja Y.V."/>
            <person name="Mardanov A.V."/>
            <person name="Kevbrin V."/>
        </authorList>
    </citation>
    <scope>NUCLEOTIDE SEQUENCE [LARGE SCALE GENOMIC DNA]</scope>
    <source>
        <strain evidence="9 10">Z-7981</strain>
    </source>
</reference>
<keyword evidence="10" id="KW-1185">Reference proteome</keyword>
<evidence type="ECO:0000259" key="8">
    <source>
        <dbReference type="Pfam" id="PF00892"/>
    </source>
</evidence>
<keyword evidence="5 7" id="KW-1133">Transmembrane helix</keyword>
<keyword evidence="4 7" id="KW-0812">Transmembrane</keyword>
<keyword evidence="3" id="KW-1003">Cell membrane</keyword>
<evidence type="ECO:0000313" key="10">
    <source>
        <dbReference type="Proteomes" id="UP001407405"/>
    </source>
</evidence>
<dbReference type="InterPro" id="IPR050638">
    <property type="entry name" value="AA-Vitamin_Transporters"/>
</dbReference>
<feature type="domain" description="EamA" evidence="8">
    <location>
        <begin position="155"/>
        <end position="285"/>
    </location>
</feature>
<feature type="transmembrane region" description="Helical" evidence="7">
    <location>
        <begin position="97"/>
        <end position="116"/>
    </location>
</feature>
<evidence type="ECO:0000256" key="4">
    <source>
        <dbReference type="ARBA" id="ARBA00022692"/>
    </source>
</evidence>
<feature type="transmembrane region" description="Helical" evidence="7">
    <location>
        <begin position="128"/>
        <end position="149"/>
    </location>
</feature>
<evidence type="ECO:0000256" key="2">
    <source>
        <dbReference type="ARBA" id="ARBA00007362"/>
    </source>
</evidence>
<dbReference type="EMBL" id="JBCITM010000004">
    <property type="protein sequence ID" value="MEN1759977.1"/>
    <property type="molecule type" value="Genomic_DNA"/>
</dbReference>
<dbReference type="Gene3D" id="1.10.3730.20">
    <property type="match status" value="1"/>
</dbReference>
<dbReference type="Proteomes" id="UP001407405">
    <property type="component" value="Unassembled WGS sequence"/>
</dbReference>
<organism evidence="9 10">
    <name type="scientific">Anoxynatronum sibiricum</name>
    <dbReference type="NCBI Taxonomy" id="210623"/>
    <lineage>
        <taxon>Bacteria</taxon>
        <taxon>Bacillati</taxon>
        <taxon>Bacillota</taxon>
        <taxon>Clostridia</taxon>
        <taxon>Eubacteriales</taxon>
        <taxon>Clostridiaceae</taxon>
        <taxon>Anoxynatronum</taxon>
    </lineage>
</organism>
<evidence type="ECO:0000313" key="9">
    <source>
        <dbReference type="EMBL" id="MEN1759977.1"/>
    </source>
</evidence>
<feature type="transmembrane region" description="Helical" evidence="7">
    <location>
        <begin position="269"/>
        <end position="289"/>
    </location>
</feature>
<feature type="domain" description="EamA" evidence="8">
    <location>
        <begin position="6"/>
        <end position="139"/>
    </location>
</feature>
<gene>
    <name evidence="9" type="ORF">AAIG11_05815</name>
</gene>
<evidence type="ECO:0000256" key="1">
    <source>
        <dbReference type="ARBA" id="ARBA00004651"/>
    </source>
</evidence>